<feature type="transmembrane region" description="Helical" evidence="1">
    <location>
        <begin position="60"/>
        <end position="81"/>
    </location>
</feature>
<accession>A0A644UQ69</accession>
<keyword evidence="1" id="KW-1133">Transmembrane helix</keyword>
<keyword evidence="1" id="KW-0812">Transmembrane</keyword>
<sequence length="204" mass="23370">MIFFTKLGILLIGFVYAGLMPYTIRKAIGHLRFDLKRHTLSFLSNTELYGEIYRKAYKRMLFITAILTYIFFWLMTWFYNLGAYEKLMRNIDICFASITLLAFLPHNLRPVSLKSLAPSLQRILHNLLAVVVFIALPLLIISFQVTLMPYARFAGLSGLVVILVVLVLTLISLFKQGINGATELVLINGISIWTIYITFLTMLH</sequence>
<keyword evidence="1" id="KW-0472">Membrane</keyword>
<feature type="transmembrane region" description="Helical" evidence="1">
    <location>
        <begin position="127"/>
        <end position="147"/>
    </location>
</feature>
<proteinExistence type="predicted"/>
<evidence type="ECO:0000313" key="2">
    <source>
        <dbReference type="EMBL" id="MPL81167.1"/>
    </source>
</evidence>
<evidence type="ECO:0000256" key="1">
    <source>
        <dbReference type="SAM" id="Phobius"/>
    </source>
</evidence>
<name>A0A644UQ69_9ZZZZ</name>
<dbReference type="AlphaFoldDB" id="A0A644UQ69"/>
<protein>
    <recommendedName>
        <fullName evidence="3">DUF998 domain-containing protein</fullName>
    </recommendedName>
</protein>
<feature type="transmembrane region" description="Helical" evidence="1">
    <location>
        <begin position="6"/>
        <end position="24"/>
    </location>
</feature>
<feature type="transmembrane region" description="Helical" evidence="1">
    <location>
        <begin position="153"/>
        <end position="173"/>
    </location>
</feature>
<dbReference type="EMBL" id="VSSQ01000146">
    <property type="protein sequence ID" value="MPL81167.1"/>
    <property type="molecule type" value="Genomic_DNA"/>
</dbReference>
<organism evidence="2">
    <name type="scientific">bioreactor metagenome</name>
    <dbReference type="NCBI Taxonomy" id="1076179"/>
    <lineage>
        <taxon>unclassified sequences</taxon>
        <taxon>metagenomes</taxon>
        <taxon>ecological metagenomes</taxon>
    </lineage>
</organism>
<evidence type="ECO:0008006" key="3">
    <source>
        <dbReference type="Google" id="ProtNLM"/>
    </source>
</evidence>
<comment type="caution">
    <text evidence="2">The sequence shown here is derived from an EMBL/GenBank/DDBJ whole genome shotgun (WGS) entry which is preliminary data.</text>
</comment>
<reference evidence="2" key="1">
    <citation type="submission" date="2019-08" db="EMBL/GenBank/DDBJ databases">
        <authorList>
            <person name="Kucharzyk K."/>
            <person name="Murdoch R.W."/>
            <person name="Higgins S."/>
            <person name="Loffler F."/>
        </authorList>
    </citation>
    <scope>NUCLEOTIDE SEQUENCE</scope>
</reference>
<feature type="transmembrane region" description="Helical" evidence="1">
    <location>
        <begin position="185"/>
        <end position="203"/>
    </location>
</feature>
<gene>
    <name evidence="2" type="ORF">SDC9_27081</name>
</gene>